<comment type="function">
    <text evidence="1">The light-harvesting complex (LHC) functions as a light receptor, it captures and delivers excitation energy to photosystems with which it is closely associated. Energy is transferred from the carotenoid and chlorophyll C (or B) to chlorophyll A and the photosynthetic reaction centers where it is used to synthesize ATP and reducing power.</text>
</comment>
<dbReference type="Gene3D" id="1.10.3460.10">
    <property type="entry name" value="Chlorophyll a/b binding protein domain"/>
    <property type="match status" value="1"/>
</dbReference>
<keyword evidence="8" id="KW-0437">Light-harvesting polypeptide</keyword>
<evidence type="ECO:0000256" key="7">
    <source>
        <dbReference type="ARBA" id="ARBA00022640"/>
    </source>
</evidence>
<evidence type="ECO:0000313" key="12">
    <source>
        <dbReference type="Proteomes" id="UP000664859"/>
    </source>
</evidence>
<keyword evidence="9" id="KW-0157">Chromophore</keyword>
<sequence>MMSKAVAGLALVAGSVSAFVQHAPLRTGVVSRSAGPVMKLGPGGEGLVGSDLELATWDPLGFTNNQNPDTINWYRAAELKHGRVAMLAALGEIFQSYYHLPDPVFSQSARPWDALQQVYAERPLAVAQILLAIFACEAIGQAQQAKPGQAPGDLNWDPLNLKPSDPETWEKVQLRELKNGRLAMMAIAGFFVQENLTGQGPIEQIYAGHINPFGDGQGVF</sequence>
<dbReference type="OrthoDB" id="185338at2759"/>
<evidence type="ECO:0000256" key="9">
    <source>
        <dbReference type="PIRSR" id="PIRSR601344-1"/>
    </source>
</evidence>
<evidence type="ECO:0000256" key="8">
    <source>
        <dbReference type="ARBA" id="ARBA00023243"/>
    </source>
</evidence>
<evidence type="ECO:0000256" key="4">
    <source>
        <dbReference type="ARBA" id="ARBA00011623"/>
    </source>
</evidence>
<protein>
    <submittedName>
        <fullName evidence="11">Light harvesting complex protein</fullName>
    </submittedName>
</protein>
<organism evidence="11 12">
    <name type="scientific">Tribonema minus</name>
    <dbReference type="NCBI Taxonomy" id="303371"/>
    <lineage>
        <taxon>Eukaryota</taxon>
        <taxon>Sar</taxon>
        <taxon>Stramenopiles</taxon>
        <taxon>Ochrophyta</taxon>
        <taxon>PX clade</taxon>
        <taxon>Xanthophyceae</taxon>
        <taxon>Tribonematales</taxon>
        <taxon>Tribonemataceae</taxon>
        <taxon>Tribonema</taxon>
    </lineage>
</organism>
<feature type="signal peptide" evidence="10">
    <location>
        <begin position="1"/>
        <end position="18"/>
    </location>
</feature>
<keyword evidence="12" id="KW-1185">Reference proteome</keyword>
<keyword evidence="5" id="KW-0150">Chloroplast</keyword>
<dbReference type="GO" id="GO:0009765">
    <property type="term" value="P:photosynthesis, light harvesting"/>
    <property type="evidence" value="ECO:0007669"/>
    <property type="project" value="InterPro"/>
</dbReference>
<reference evidence="11" key="1">
    <citation type="submission" date="2021-02" db="EMBL/GenBank/DDBJ databases">
        <title>First Annotated Genome of the Yellow-green Alga Tribonema minus.</title>
        <authorList>
            <person name="Mahan K.M."/>
        </authorList>
    </citation>
    <scope>NUCLEOTIDE SEQUENCE</scope>
    <source>
        <strain evidence="11">UTEX B ZZ1240</strain>
    </source>
</reference>
<accession>A0A835YT25</accession>
<dbReference type="GO" id="GO:0016020">
    <property type="term" value="C:membrane"/>
    <property type="evidence" value="ECO:0007669"/>
    <property type="project" value="InterPro"/>
</dbReference>
<feature type="binding site" description="axial binding residue" evidence="9">
    <location>
        <position position="176"/>
    </location>
    <ligand>
        <name>chlorophyll b</name>
        <dbReference type="ChEBI" id="CHEBI:61721"/>
        <label>3</label>
    </ligand>
    <ligandPart>
        <name>Mg</name>
        <dbReference type="ChEBI" id="CHEBI:25107"/>
    </ligandPart>
</feature>
<dbReference type="Proteomes" id="UP000664859">
    <property type="component" value="Unassembled WGS sequence"/>
</dbReference>
<dbReference type="SUPFAM" id="SSF103511">
    <property type="entry name" value="Chlorophyll a-b binding protein"/>
    <property type="match status" value="1"/>
</dbReference>
<comment type="similarity">
    <text evidence="3">Belongs to the fucoxanthin chlorophyll protein family.</text>
</comment>
<dbReference type="GO" id="GO:0030076">
    <property type="term" value="C:light-harvesting complex"/>
    <property type="evidence" value="ECO:0007669"/>
    <property type="project" value="UniProtKB-KW"/>
</dbReference>
<feature type="chain" id="PRO_5032297698" evidence="10">
    <location>
        <begin position="19"/>
        <end position="220"/>
    </location>
</feature>
<evidence type="ECO:0000256" key="6">
    <source>
        <dbReference type="ARBA" id="ARBA00022531"/>
    </source>
</evidence>
<comment type="caution">
    <text evidence="11">The sequence shown here is derived from an EMBL/GenBank/DDBJ whole genome shotgun (WGS) entry which is preliminary data.</text>
</comment>
<gene>
    <name evidence="11" type="ORF">JKP88DRAFT_224111</name>
</gene>
<feature type="binding site" evidence="9">
    <location>
        <position position="181"/>
    </location>
    <ligand>
        <name>chlorophyll a</name>
        <dbReference type="ChEBI" id="CHEBI:58416"/>
        <label>1</label>
    </ligand>
</feature>
<feature type="binding site" evidence="9">
    <location>
        <position position="81"/>
    </location>
    <ligand>
        <name>chlorophyll a</name>
        <dbReference type="ChEBI" id="CHEBI:58416"/>
        <label>1</label>
    </ligand>
</feature>
<name>A0A835YT25_9STRA</name>
<dbReference type="PANTHER" id="PTHR21649">
    <property type="entry name" value="CHLOROPHYLL A/B BINDING PROTEIN"/>
    <property type="match status" value="1"/>
</dbReference>
<feature type="binding site" evidence="9">
    <location>
        <position position="179"/>
    </location>
    <ligand>
        <name>chlorophyll a</name>
        <dbReference type="ChEBI" id="CHEBI:58416"/>
        <label>1</label>
    </ligand>
</feature>
<feature type="binding site" evidence="9">
    <location>
        <position position="57"/>
    </location>
    <ligand>
        <name>chlorophyll a</name>
        <dbReference type="ChEBI" id="CHEBI:58416"/>
        <label>1</label>
    </ligand>
</feature>
<comment type="subunit">
    <text evidence="4">The LHC complex of chromophytic algae is composed of fucoxanthin, chlorophyll A and C bound non-covalently by fucoxanthin chlorophyll proteins (FCPs). The ratio of pigments in this LHC is; fucoxanthin: chlorophyll C: chlorophyll A; (0.6-1): (0.1-0.3): (1).</text>
</comment>
<dbReference type="EMBL" id="JAFCMP010000457">
    <property type="protein sequence ID" value="KAG5179542.1"/>
    <property type="molecule type" value="Genomic_DNA"/>
</dbReference>
<dbReference type="InterPro" id="IPR022796">
    <property type="entry name" value="Chloroa_b-bind"/>
</dbReference>
<keyword evidence="10" id="KW-0732">Signal</keyword>
<dbReference type="AlphaFoldDB" id="A0A835YT25"/>
<evidence type="ECO:0000256" key="10">
    <source>
        <dbReference type="SAM" id="SignalP"/>
    </source>
</evidence>
<evidence type="ECO:0000313" key="11">
    <source>
        <dbReference type="EMBL" id="KAG5179542.1"/>
    </source>
</evidence>
<keyword evidence="7" id="KW-0934">Plastid</keyword>
<dbReference type="Pfam" id="PF00504">
    <property type="entry name" value="Chloroa_b-bind"/>
    <property type="match status" value="1"/>
</dbReference>
<feature type="binding site" evidence="9">
    <location>
        <position position="193"/>
    </location>
    <ligand>
        <name>chlorophyll a</name>
        <dbReference type="ChEBI" id="CHEBI:58416"/>
        <label>1</label>
    </ligand>
</feature>
<keyword evidence="6" id="KW-0602">Photosynthesis</keyword>
<dbReference type="GO" id="GO:0016168">
    <property type="term" value="F:chlorophyll binding"/>
    <property type="evidence" value="ECO:0007669"/>
    <property type="project" value="UniProtKB-KW"/>
</dbReference>
<proteinExistence type="inferred from homology"/>
<evidence type="ECO:0000256" key="5">
    <source>
        <dbReference type="ARBA" id="ARBA00022528"/>
    </source>
</evidence>
<evidence type="ECO:0000256" key="1">
    <source>
        <dbReference type="ARBA" id="ARBA00004022"/>
    </source>
</evidence>
<feature type="binding site" evidence="9">
    <location>
        <position position="78"/>
    </location>
    <ligand>
        <name>chlorophyll a</name>
        <dbReference type="ChEBI" id="CHEBI:58416"/>
        <label>1</label>
    </ligand>
</feature>
<dbReference type="GO" id="GO:0009507">
    <property type="term" value="C:chloroplast"/>
    <property type="evidence" value="ECO:0007669"/>
    <property type="project" value="UniProtKB-SubCell"/>
</dbReference>
<evidence type="ECO:0000256" key="2">
    <source>
        <dbReference type="ARBA" id="ARBA00004229"/>
    </source>
</evidence>
<feature type="binding site" evidence="9">
    <location>
        <position position="83"/>
    </location>
    <ligand>
        <name>chlorophyll a</name>
        <dbReference type="ChEBI" id="CHEBI:58416"/>
        <label>1</label>
    </ligand>
</feature>
<evidence type="ECO:0000256" key="3">
    <source>
        <dbReference type="ARBA" id="ARBA00005933"/>
    </source>
</evidence>
<dbReference type="InterPro" id="IPR001344">
    <property type="entry name" value="Chloro_AB-bd_pln"/>
</dbReference>
<comment type="subcellular location">
    <subcellularLocation>
        <location evidence="2">Plastid</location>
        <location evidence="2">Chloroplast</location>
    </subcellularLocation>
</comment>
<keyword evidence="9" id="KW-0148">Chlorophyll</keyword>